<keyword evidence="1" id="KW-1133">Transmembrane helix</keyword>
<protein>
    <submittedName>
        <fullName evidence="2">Arginine/ornithine antiporter ArcD</fullName>
    </submittedName>
</protein>
<dbReference type="EMBL" id="FPHD01000059">
    <property type="protein sequence ID" value="SFV62365.1"/>
    <property type="molecule type" value="Genomic_DNA"/>
</dbReference>
<feature type="transmembrane region" description="Helical" evidence="1">
    <location>
        <begin position="165"/>
        <end position="185"/>
    </location>
</feature>
<reference evidence="2" key="1">
    <citation type="submission" date="2016-10" db="EMBL/GenBank/DDBJ databases">
        <authorList>
            <person name="de Groot N.N."/>
        </authorList>
    </citation>
    <scope>NUCLEOTIDE SEQUENCE</scope>
</reference>
<feature type="transmembrane region" description="Helical" evidence="1">
    <location>
        <begin position="256"/>
        <end position="274"/>
    </location>
</feature>
<gene>
    <name evidence="2" type="ORF">MNB_SV-8-885</name>
</gene>
<keyword evidence="1" id="KW-0812">Transmembrane</keyword>
<proteinExistence type="predicted"/>
<feature type="transmembrane region" description="Helical" evidence="1">
    <location>
        <begin position="130"/>
        <end position="158"/>
    </location>
</feature>
<sequence length="364" mass="42206">MRKQYFLLASLLYAIAVFYLATTTPISPHEAKIFYTSNNIVGTLMRWGQEIIPGFLGLRVFSIFFGFLSIALFYELSRRYFPKQEDAYLSTFIFMLLPGILTATTLANVAIIVLPLVLLFVLLYEKGHFLLLPFIMLALFFIHEASIIFFIALLLYGVIHKDKKLSIFSAAFLIAFVYLAKGIEIGGRPSGHFVEIFGLYATVFSPLLFLYFFYAMYRILLREKKTLIWYISFTAFAVSLLLSIRQRVYITDFAPYVMIAIVLMLGVLNSSVRVRLPEFQKRYKRGFYIVMAVLMLSVFLIVFNKMFFYMSKDPNKHFASRIYKPYMLAKTLKAKGITCYDVSHGRQRYQLEYYGISPCTPIRK</sequence>
<feature type="transmembrane region" description="Helical" evidence="1">
    <location>
        <begin position="95"/>
        <end position="124"/>
    </location>
</feature>
<dbReference type="AlphaFoldDB" id="A0A1W1C9F7"/>
<evidence type="ECO:0000256" key="1">
    <source>
        <dbReference type="SAM" id="Phobius"/>
    </source>
</evidence>
<keyword evidence="1" id="KW-0472">Membrane</keyword>
<organism evidence="2">
    <name type="scientific">hydrothermal vent metagenome</name>
    <dbReference type="NCBI Taxonomy" id="652676"/>
    <lineage>
        <taxon>unclassified sequences</taxon>
        <taxon>metagenomes</taxon>
        <taxon>ecological metagenomes</taxon>
    </lineage>
</organism>
<accession>A0A1W1C9F7</accession>
<evidence type="ECO:0000313" key="2">
    <source>
        <dbReference type="EMBL" id="SFV62365.1"/>
    </source>
</evidence>
<name>A0A1W1C9F7_9ZZZZ</name>
<feature type="transmembrane region" description="Helical" evidence="1">
    <location>
        <begin position="51"/>
        <end position="74"/>
    </location>
</feature>
<feature type="transmembrane region" description="Helical" evidence="1">
    <location>
        <begin position="286"/>
        <end position="310"/>
    </location>
</feature>
<feature type="transmembrane region" description="Helical" evidence="1">
    <location>
        <begin position="197"/>
        <end position="215"/>
    </location>
</feature>
<feature type="transmembrane region" description="Helical" evidence="1">
    <location>
        <begin position="227"/>
        <end position="244"/>
    </location>
</feature>